<keyword evidence="5" id="KW-0479">Metal-binding</keyword>
<dbReference type="GO" id="GO:0046872">
    <property type="term" value="F:metal ion binding"/>
    <property type="evidence" value="ECO:0007669"/>
    <property type="project" value="UniProtKB-KW"/>
</dbReference>
<evidence type="ECO:0000256" key="5">
    <source>
        <dbReference type="RuleBase" id="RU361279"/>
    </source>
</evidence>
<organism evidence="6 7">
    <name type="scientific">Candidatus Stercoripulliclostridium pullicola</name>
    <dbReference type="NCBI Taxonomy" id="2840953"/>
    <lineage>
        <taxon>Bacteria</taxon>
        <taxon>Bacillati</taxon>
        <taxon>Bacillota</taxon>
        <taxon>Clostridia</taxon>
        <taxon>Eubacteriales</taxon>
        <taxon>Candidatus Stercoripulliclostridium</taxon>
    </lineage>
</organism>
<dbReference type="InterPro" id="IPR024185">
    <property type="entry name" value="FTHF_cligase-like_sf"/>
</dbReference>
<keyword evidence="6" id="KW-0436">Ligase</keyword>
<dbReference type="GO" id="GO:0035999">
    <property type="term" value="P:tetrahydrofolate interconversion"/>
    <property type="evidence" value="ECO:0007669"/>
    <property type="project" value="TreeGrafter"/>
</dbReference>
<dbReference type="GO" id="GO:0030272">
    <property type="term" value="F:5-formyltetrahydrofolate cyclo-ligase activity"/>
    <property type="evidence" value="ECO:0007669"/>
    <property type="project" value="UniProtKB-EC"/>
</dbReference>
<dbReference type="PANTHER" id="PTHR23407:SF1">
    <property type="entry name" value="5-FORMYLTETRAHYDROFOLATE CYCLO-LIGASE"/>
    <property type="match status" value="1"/>
</dbReference>
<feature type="binding site" evidence="4">
    <location>
        <begin position="3"/>
        <end position="7"/>
    </location>
    <ligand>
        <name>ATP</name>
        <dbReference type="ChEBI" id="CHEBI:30616"/>
    </ligand>
</feature>
<comment type="catalytic activity">
    <reaction evidence="5">
        <text>(6S)-5-formyl-5,6,7,8-tetrahydrofolate + ATP = (6R)-5,10-methenyltetrahydrofolate + ADP + phosphate</text>
        <dbReference type="Rhea" id="RHEA:10488"/>
        <dbReference type="ChEBI" id="CHEBI:30616"/>
        <dbReference type="ChEBI" id="CHEBI:43474"/>
        <dbReference type="ChEBI" id="CHEBI:57455"/>
        <dbReference type="ChEBI" id="CHEBI:57457"/>
        <dbReference type="ChEBI" id="CHEBI:456216"/>
        <dbReference type="EC" id="6.3.3.2"/>
    </reaction>
</comment>
<dbReference type="AlphaFoldDB" id="A0A940DFW9"/>
<dbReference type="SUPFAM" id="SSF100950">
    <property type="entry name" value="NagB/RpiA/CoA transferase-like"/>
    <property type="match status" value="1"/>
</dbReference>
<feature type="binding site" evidence="4">
    <location>
        <begin position="127"/>
        <end position="135"/>
    </location>
    <ligand>
        <name>ATP</name>
        <dbReference type="ChEBI" id="CHEBI:30616"/>
    </ligand>
</feature>
<proteinExistence type="inferred from homology"/>
<sequence length="186" mass="20833">MDKELLRKIAKLSERLPNEVREAYSRTISEFTVSLKEIKEARNVLLFLSLPNEPDTDELIAKLHAQGKNIFVPVVRGEEFVISAYAPGDPVKYGSFGIREPICDTASEVIPDVAVVPMVAFDNAFTRLGHGKGYYDRYLAGKDIVKIGVCYASRKFKEIPRDPNDVAMDVIVTEEGILKGDESNRR</sequence>
<dbReference type="InterPro" id="IPR037171">
    <property type="entry name" value="NagB/RpiA_transferase-like"/>
</dbReference>
<dbReference type="EMBL" id="JADINF010000006">
    <property type="protein sequence ID" value="MBO8423453.1"/>
    <property type="molecule type" value="Genomic_DNA"/>
</dbReference>
<dbReference type="EC" id="6.3.3.2" evidence="5"/>
<comment type="caution">
    <text evidence="6">The sequence shown here is derived from an EMBL/GenBank/DDBJ whole genome shotgun (WGS) entry which is preliminary data.</text>
</comment>
<name>A0A940DFW9_9FIRM</name>
<feature type="binding site" evidence="4">
    <location>
        <position position="48"/>
    </location>
    <ligand>
        <name>substrate</name>
    </ligand>
</feature>
<protein>
    <recommendedName>
        <fullName evidence="5">5-formyltetrahydrofolate cyclo-ligase</fullName>
        <ecNumber evidence="5">6.3.3.2</ecNumber>
    </recommendedName>
</protein>
<comment type="similarity">
    <text evidence="1 5">Belongs to the 5-formyltetrahydrofolate cyclo-ligase family.</text>
</comment>
<keyword evidence="3 4" id="KW-0067">ATP-binding</keyword>
<evidence type="ECO:0000256" key="4">
    <source>
        <dbReference type="PIRSR" id="PIRSR006806-1"/>
    </source>
</evidence>
<comment type="cofactor">
    <cofactor evidence="5">
        <name>Mg(2+)</name>
        <dbReference type="ChEBI" id="CHEBI:18420"/>
    </cofactor>
</comment>
<dbReference type="Gene3D" id="3.40.50.10420">
    <property type="entry name" value="NagB/RpiA/CoA transferase-like"/>
    <property type="match status" value="1"/>
</dbReference>
<evidence type="ECO:0000256" key="2">
    <source>
        <dbReference type="ARBA" id="ARBA00022741"/>
    </source>
</evidence>
<reference evidence="6" key="2">
    <citation type="journal article" date="2021" name="PeerJ">
        <title>Extensive microbial diversity within the chicken gut microbiome revealed by metagenomics and culture.</title>
        <authorList>
            <person name="Gilroy R."/>
            <person name="Ravi A."/>
            <person name="Getino M."/>
            <person name="Pursley I."/>
            <person name="Horton D.L."/>
            <person name="Alikhan N.F."/>
            <person name="Baker D."/>
            <person name="Gharbi K."/>
            <person name="Hall N."/>
            <person name="Watson M."/>
            <person name="Adriaenssens E.M."/>
            <person name="Foster-Nyarko E."/>
            <person name="Jarju S."/>
            <person name="Secka A."/>
            <person name="Antonio M."/>
            <person name="Oren A."/>
            <person name="Chaudhuri R.R."/>
            <person name="La Ragione R."/>
            <person name="Hildebrand F."/>
            <person name="Pallen M.J."/>
        </authorList>
    </citation>
    <scope>NUCLEOTIDE SEQUENCE</scope>
    <source>
        <strain evidence="6">517</strain>
    </source>
</reference>
<feature type="binding site" evidence="4">
    <location>
        <position position="53"/>
    </location>
    <ligand>
        <name>substrate</name>
    </ligand>
</feature>
<dbReference type="Pfam" id="PF01812">
    <property type="entry name" value="5-FTHF_cyc-lig"/>
    <property type="match status" value="1"/>
</dbReference>
<keyword evidence="2 4" id="KW-0547">Nucleotide-binding</keyword>
<dbReference type="GO" id="GO:0009396">
    <property type="term" value="P:folic acid-containing compound biosynthetic process"/>
    <property type="evidence" value="ECO:0007669"/>
    <property type="project" value="TreeGrafter"/>
</dbReference>
<dbReference type="GO" id="GO:0005524">
    <property type="term" value="F:ATP binding"/>
    <property type="evidence" value="ECO:0007669"/>
    <property type="project" value="UniProtKB-KW"/>
</dbReference>
<dbReference type="PANTHER" id="PTHR23407">
    <property type="entry name" value="ATPASE INHIBITOR/5-FORMYLTETRAHYDROFOLATE CYCLO-LIGASE"/>
    <property type="match status" value="1"/>
</dbReference>
<evidence type="ECO:0000313" key="6">
    <source>
        <dbReference type="EMBL" id="MBO8423453.1"/>
    </source>
</evidence>
<accession>A0A940DFW9</accession>
<gene>
    <name evidence="6" type="ORF">IAB16_00305</name>
</gene>
<dbReference type="PIRSF" id="PIRSF006806">
    <property type="entry name" value="FTHF_cligase"/>
    <property type="match status" value="1"/>
</dbReference>
<reference evidence="6" key="1">
    <citation type="submission" date="2020-10" db="EMBL/GenBank/DDBJ databases">
        <authorList>
            <person name="Gilroy R."/>
        </authorList>
    </citation>
    <scope>NUCLEOTIDE SEQUENCE</scope>
    <source>
        <strain evidence="6">517</strain>
    </source>
</reference>
<evidence type="ECO:0000256" key="3">
    <source>
        <dbReference type="ARBA" id="ARBA00022840"/>
    </source>
</evidence>
<evidence type="ECO:0000256" key="1">
    <source>
        <dbReference type="ARBA" id="ARBA00010638"/>
    </source>
</evidence>
<evidence type="ECO:0000313" key="7">
    <source>
        <dbReference type="Proteomes" id="UP000727857"/>
    </source>
</evidence>
<dbReference type="NCBIfam" id="TIGR02727">
    <property type="entry name" value="MTHFS_bact"/>
    <property type="match status" value="1"/>
</dbReference>
<dbReference type="InterPro" id="IPR002698">
    <property type="entry name" value="FTHF_cligase"/>
</dbReference>
<dbReference type="Proteomes" id="UP000727857">
    <property type="component" value="Unassembled WGS sequence"/>
</dbReference>
<keyword evidence="5" id="KW-0460">Magnesium</keyword>